<gene>
    <name evidence="2" type="ORF">DWY25_06855</name>
</gene>
<proteinExistence type="predicted"/>
<dbReference type="AlphaFoldDB" id="A0A412G3L3"/>
<keyword evidence="1" id="KW-1133">Transmembrane helix</keyword>
<dbReference type="GeneID" id="83015123"/>
<keyword evidence="1" id="KW-0812">Transmembrane</keyword>
<evidence type="ECO:0000313" key="2">
    <source>
        <dbReference type="EMBL" id="RGR75126.1"/>
    </source>
</evidence>
<dbReference type="EMBL" id="QRUP01000006">
    <property type="protein sequence ID" value="RGR75126.1"/>
    <property type="molecule type" value="Genomic_DNA"/>
</dbReference>
<name>A0A412G3L3_9FIRM</name>
<evidence type="ECO:0000256" key="1">
    <source>
        <dbReference type="SAM" id="Phobius"/>
    </source>
</evidence>
<keyword evidence="1" id="KW-0472">Membrane</keyword>
<evidence type="ECO:0000313" key="3">
    <source>
        <dbReference type="Proteomes" id="UP000284178"/>
    </source>
</evidence>
<reference evidence="2 3" key="1">
    <citation type="submission" date="2018-08" db="EMBL/GenBank/DDBJ databases">
        <title>A genome reference for cultivated species of the human gut microbiota.</title>
        <authorList>
            <person name="Zou Y."/>
            <person name="Xue W."/>
            <person name="Luo G."/>
        </authorList>
    </citation>
    <scope>NUCLEOTIDE SEQUENCE [LARGE SCALE GENOMIC DNA]</scope>
    <source>
        <strain evidence="2 3">AF24-29</strain>
    </source>
</reference>
<organism evidence="2 3">
    <name type="scientific">Holdemania filiformis</name>
    <dbReference type="NCBI Taxonomy" id="61171"/>
    <lineage>
        <taxon>Bacteria</taxon>
        <taxon>Bacillati</taxon>
        <taxon>Bacillota</taxon>
        <taxon>Erysipelotrichia</taxon>
        <taxon>Erysipelotrichales</taxon>
        <taxon>Erysipelotrichaceae</taxon>
        <taxon>Holdemania</taxon>
    </lineage>
</organism>
<sequence length="111" mass="12480">MNKKIRILNIFLSLILIGIVVVHFQFEVPALHFNQPIIEEWEDDFASGGGFGDALTDAIETAASNQDWQRAWQLSQLYAFVYARPDIQNGKLCWIDTAGGQRKTVCGVLEP</sequence>
<protein>
    <submittedName>
        <fullName evidence="2">Uncharacterized protein</fullName>
    </submittedName>
</protein>
<keyword evidence="3" id="KW-1185">Reference proteome</keyword>
<feature type="transmembrane region" description="Helical" evidence="1">
    <location>
        <begin position="7"/>
        <end position="26"/>
    </location>
</feature>
<dbReference type="Proteomes" id="UP000284178">
    <property type="component" value="Unassembled WGS sequence"/>
</dbReference>
<dbReference type="RefSeq" id="WP_117894613.1">
    <property type="nucleotide sequence ID" value="NZ_CABJCV010000006.1"/>
</dbReference>
<comment type="caution">
    <text evidence="2">The sequence shown here is derived from an EMBL/GenBank/DDBJ whole genome shotgun (WGS) entry which is preliminary data.</text>
</comment>
<accession>A0A412G3L3</accession>